<gene>
    <name evidence="3" type="ORF">GCM10010439_58690</name>
</gene>
<organism evidence="3 4">
    <name type="scientific">Actinocorallia aurantiaca</name>
    <dbReference type="NCBI Taxonomy" id="46204"/>
    <lineage>
        <taxon>Bacteria</taxon>
        <taxon>Bacillati</taxon>
        <taxon>Actinomycetota</taxon>
        <taxon>Actinomycetes</taxon>
        <taxon>Streptosporangiales</taxon>
        <taxon>Thermomonosporaceae</taxon>
        <taxon>Actinocorallia</taxon>
    </lineage>
</organism>
<dbReference type="RefSeq" id="WP_344455097.1">
    <property type="nucleotide sequence ID" value="NZ_BAAATZ010000029.1"/>
</dbReference>
<accession>A0ABP6H0W1</accession>
<dbReference type="PANTHER" id="PTHR10672:SF3">
    <property type="entry name" value="PROTEIN HU-LI TAI SHAO"/>
    <property type="match status" value="1"/>
</dbReference>
<dbReference type="NCBIfam" id="NF004855">
    <property type="entry name" value="PRK06208.1"/>
    <property type="match status" value="1"/>
</dbReference>
<evidence type="ECO:0000259" key="2">
    <source>
        <dbReference type="SMART" id="SM01007"/>
    </source>
</evidence>
<reference evidence="4" key="1">
    <citation type="journal article" date="2019" name="Int. J. Syst. Evol. Microbiol.">
        <title>The Global Catalogue of Microorganisms (GCM) 10K type strain sequencing project: providing services to taxonomists for standard genome sequencing and annotation.</title>
        <authorList>
            <consortium name="The Broad Institute Genomics Platform"/>
            <consortium name="The Broad Institute Genome Sequencing Center for Infectious Disease"/>
            <person name="Wu L."/>
            <person name="Ma J."/>
        </authorList>
    </citation>
    <scope>NUCLEOTIDE SEQUENCE [LARGE SCALE GENOMIC DNA]</scope>
    <source>
        <strain evidence="4">JCM 8201</strain>
    </source>
</reference>
<dbReference type="InterPro" id="IPR036409">
    <property type="entry name" value="Aldolase_II/adducin_N_sf"/>
</dbReference>
<dbReference type="SUPFAM" id="SSF53639">
    <property type="entry name" value="AraD/HMP-PK domain-like"/>
    <property type="match status" value="1"/>
</dbReference>
<comment type="similarity">
    <text evidence="1">Belongs to the aldolase class II family.</text>
</comment>
<dbReference type="Pfam" id="PF00596">
    <property type="entry name" value="Aldolase_II"/>
    <property type="match status" value="1"/>
</dbReference>
<evidence type="ECO:0000313" key="3">
    <source>
        <dbReference type="EMBL" id="GAA2735005.1"/>
    </source>
</evidence>
<proteinExistence type="inferred from homology"/>
<dbReference type="Gene3D" id="3.40.225.10">
    <property type="entry name" value="Class II aldolase/adducin N-terminal domain"/>
    <property type="match status" value="1"/>
</dbReference>
<dbReference type="Proteomes" id="UP001501842">
    <property type="component" value="Unassembled WGS sequence"/>
</dbReference>
<evidence type="ECO:0000256" key="1">
    <source>
        <dbReference type="ARBA" id="ARBA00037961"/>
    </source>
</evidence>
<protein>
    <submittedName>
        <fullName evidence="3">Class II aldolase/adducin family protein</fullName>
    </submittedName>
</protein>
<dbReference type="EMBL" id="BAAATZ010000029">
    <property type="protein sequence ID" value="GAA2735005.1"/>
    <property type="molecule type" value="Genomic_DNA"/>
</dbReference>
<comment type="caution">
    <text evidence="3">The sequence shown here is derived from an EMBL/GenBank/DDBJ whole genome shotgun (WGS) entry which is preliminary data.</text>
</comment>
<name>A0ABP6H0W1_9ACTN</name>
<dbReference type="InterPro" id="IPR051017">
    <property type="entry name" value="Aldolase-II_Adducin_sf"/>
</dbReference>
<feature type="domain" description="Class II aldolase/adducin N-terminal" evidence="2">
    <location>
        <begin position="19"/>
        <end position="199"/>
    </location>
</feature>
<keyword evidence="4" id="KW-1185">Reference proteome</keyword>
<sequence length="248" mass="26991">MTRTGTDRTVEQERLHRRQRLAGAYRIFARLGLHEGLAGHITARDPERPGHFWVNRFGVDFSRITVSNLLLVDADGEIVEGRGPLNTAAFAIHSRIHQARPDVVAAAHSHSVYGKALSAVGEPLHPVNQDACAFYEDHVIFDDYAGVVLSTDEGDRIAAALGRCKLALLANHGLLSVGRSVESAAYWYIAAERAAKTQLIAAAAGKLKHIDHDTARLTAGQVGGEALARRSFEALYQIVLEEEPDFLG</sequence>
<dbReference type="PANTHER" id="PTHR10672">
    <property type="entry name" value="ADDUCIN"/>
    <property type="match status" value="1"/>
</dbReference>
<dbReference type="InterPro" id="IPR001303">
    <property type="entry name" value="Aldolase_II/adducin_N"/>
</dbReference>
<dbReference type="SMART" id="SM01007">
    <property type="entry name" value="Aldolase_II"/>
    <property type="match status" value="1"/>
</dbReference>
<evidence type="ECO:0000313" key="4">
    <source>
        <dbReference type="Proteomes" id="UP001501842"/>
    </source>
</evidence>